<dbReference type="PROSITE" id="PS50082">
    <property type="entry name" value="WD_REPEATS_2"/>
    <property type="match status" value="1"/>
</dbReference>
<evidence type="ECO:0000256" key="3">
    <source>
        <dbReference type="PROSITE-ProRule" id="PRU00221"/>
    </source>
</evidence>
<proteinExistence type="predicted"/>
<protein>
    <submittedName>
        <fullName evidence="4">Predicted protein</fullName>
    </submittedName>
</protein>
<dbReference type="VEuPathDB" id="AmoebaDB:NAEGRDRAFT_68948"/>
<dbReference type="KEGG" id="ngr:NAEGRDRAFT_68948"/>
<dbReference type="PANTHER" id="PTHR22889:SF0">
    <property type="entry name" value="WD REPEAT-CONTAINING PROTEIN 89"/>
    <property type="match status" value="1"/>
</dbReference>
<reference evidence="4 5" key="1">
    <citation type="journal article" date="2010" name="Cell">
        <title>The genome of Naegleria gruberi illuminates early eukaryotic versatility.</title>
        <authorList>
            <person name="Fritz-Laylin L.K."/>
            <person name="Prochnik S.E."/>
            <person name="Ginger M.L."/>
            <person name="Dacks J.B."/>
            <person name="Carpenter M.L."/>
            <person name="Field M.C."/>
            <person name="Kuo A."/>
            <person name="Paredez A."/>
            <person name="Chapman J."/>
            <person name="Pham J."/>
            <person name="Shu S."/>
            <person name="Neupane R."/>
            <person name="Cipriano M."/>
            <person name="Mancuso J."/>
            <person name="Tu H."/>
            <person name="Salamov A."/>
            <person name="Lindquist E."/>
            <person name="Shapiro H."/>
            <person name="Lucas S."/>
            <person name="Grigoriev I.V."/>
            <person name="Cande W.Z."/>
            <person name="Fulton C."/>
            <person name="Rokhsar D.S."/>
            <person name="Dawson S.C."/>
        </authorList>
    </citation>
    <scope>NUCLEOTIDE SEQUENCE [LARGE SCALE GENOMIC DNA]</scope>
    <source>
        <strain evidence="4 5">NEG-M</strain>
    </source>
</reference>
<dbReference type="InterPro" id="IPR015943">
    <property type="entry name" value="WD40/YVTN_repeat-like_dom_sf"/>
</dbReference>
<evidence type="ECO:0000256" key="2">
    <source>
        <dbReference type="ARBA" id="ARBA00022737"/>
    </source>
</evidence>
<name>D2VJ87_NAEGR</name>
<dbReference type="PANTHER" id="PTHR22889">
    <property type="entry name" value="WD REPEAT-CONTAINING PROTEIN 89"/>
    <property type="match status" value="1"/>
</dbReference>
<dbReference type="GeneID" id="8853213"/>
<dbReference type="InterPro" id="IPR039328">
    <property type="entry name" value="WDR89"/>
</dbReference>
<dbReference type="InterPro" id="IPR019775">
    <property type="entry name" value="WD40_repeat_CS"/>
</dbReference>
<organism evidence="5">
    <name type="scientific">Naegleria gruberi</name>
    <name type="common">Amoeba</name>
    <dbReference type="NCBI Taxonomy" id="5762"/>
    <lineage>
        <taxon>Eukaryota</taxon>
        <taxon>Discoba</taxon>
        <taxon>Heterolobosea</taxon>
        <taxon>Tetramitia</taxon>
        <taxon>Eutetramitia</taxon>
        <taxon>Vahlkampfiidae</taxon>
        <taxon>Naegleria</taxon>
    </lineage>
</organism>
<dbReference type="SUPFAM" id="SSF53254">
    <property type="entry name" value="Phosphoglycerate mutase-like"/>
    <property type="match status" value="1"/>
</dbReference>
<dbReference type="AlphaFoldDB" id="D2VJ87"/>
<dbReference type="InParanoid" id="D2VJ87"/>
<dbReference type="SMART" id="SM00320">
    <property type="entry name" value="WD40"/>
    <property type="match status" value="3"/>
</dbReference>
<accession>D2VJ87</accession>
<dbReference type="OrthoDB" id="25131at2759"/>
<keyword evidence="2" id="KW-0677">Repeat</keyword>
<dbReference type="STRING" id="5762.D2VJ87"/>
<keyword evidence="1 3" id="KW-0853">WD repeat</keyword>
<evidence type="ECO:0000256" key="1">
    <source>
        <dbReference type="ARBA" id="ARBA00022574"/>
    </source>
</evidence>
<dbReference type="EMBL" id="GG738875">
    <property type="protein sequence ID" value="EFC43239.1"/>
    <property type="molecule type" value="Genomic_DNA"/>
</dbReference>
<dbReference type="InterPro" id="IPR001680">
    <property type="entry name" value="WD40_rpt"/>
</dbReference>
<dbReference type="InterPro" id="IPR036322">
    <property type="entry name" value="WD40_repeat_dom_sf"/>
</dbReference>
<dbReference type="RefSeq" id="XP_002675983.1">
    <property type="nucleotide sequence ID" value="XM_002675937.1"/>
</dbReference>
<dbReference type="InterPro" id="IPR029033">
    <property type="entry name" value="His_PPase_superfam"/>
</dbReference>
<dbReference type="CDD" id="cd07040">
    <property type="entry name" value="HP"/>
    <property type="match status" value="1"/>
</dbReference>
<dbReference type="PROSITE" id="PS00678">
    <property type="entry name" value="WD_REPEATS_1"/>
    <property type="match status" value="1"/>
</dbReference>
<dbReference type="SUPFAM" id="SSF50978">
    <property type="entry name" value="WD40 repeat-like"/>
    <property type="match status" value="1"/>
</dbReference>
<dbReference type="Gene3D" id="3.40.50.1240">
    <property type="entry name" value="Phosphoglycerate mutase-like"/>
    <property type="match status" value="1"/>
</dbReference>
<keyword evidence="5" id="KW-1185">Reference proteome</keyword>
<dbReference type="Pfam" id="PF00400">
    <property type="entry name" value="WD40"/>
    <property type="match status" value="2"/>
</dbReference>
<gene>
    <name evidence="4" type="ORF">NAEGRDRAFT_68948</name>
</gene>
<sequence length="660" mass="74607">MLSTQQPTDASPPALNLRINLSPFQTPTYIYNIQFSPLTGFKTFSFTHSNSDILIHEIQAPQILHTRTLKGHSNQISGLSFSKTNENMLISCSHDSSVRLWDLRLPDQSCCVSTQSFQFTPLAPQLNSIDLSFGNGHLYAVGSGSTTQAGSIAVGDLRKNPPLSSYLMMEEIHSDCINQVSFGSNNMLYSCADDGLIHIYDISESNQKQVYEELEDSLDGVLNIEDSVERFGFLGTTNCLYALSSTNHLHFWLYDATEDEYADYRVMKREEEWHNFRQYSQTYTELLDMNAQDNLSFIEVTGSVGDDSVMLHASSLGAVYVFKMTDSLKSQELIAVMKGGHSQDSLIRTVKVLNPTTLMTAGEDDFIRGSDEFNQWITIEGNTLHNPSLSSRGFDLAFRLGKHLACNFLIKNNESLSTCCDNANIGKDNQLNGGVKRLIVFTSPYRRCLETTQYILKGVNEIHTNHGDFQKEAEYELYVEYGISEWFGEKKSFTIENIPQPLEEITSSTQFKELFSRANNISQQGEYITGKQFETTYISKDGNPFKYFLDEKPIETVEDLEQRAKVAMDNVWNFVKDESDENTLVLLVSHAASVIKEIEVILPEADRHNVKAGICGLSKVDLEEDSWKLSINSDTSFLDGGDYFYWEFSDYYAYLDSLKK</sequence>
<dbReference type="PROSITE" id="PS50294">
    <property type="entry name" value="WD_REPEATS_REGION"/>
    <property type="match status" value="1"/>
</dbReference>
<evidence type="ECO:0000313" key="5">
    <source>
        <dbReference type="Proteomes" id="UP000006671"/>
    </source>
</evidence>
<evidence type="ECO:0000313" key="4">
    <source>
        <dbReference type="EMBL" id="EFC43239.1"/>
    </source>
</evidence>
<dbReference type="Proteomes" id="UP000006671">
    <property type="component" value="Unassembled WGS sequence"/>
</dbReference>
<feature type="repeat" description="WD" evidence="3">
    <location>
        <begin position="69"/>
        <end position="104"/>
    </location>
</feature>
<dbReference type="Gene3D" id="2.130.10.10">
    <property type="entry name" value="YVTN repeat-like/Quinoprotein amine dehydrogenase"/>
    <property type="match status" value="1"/>
</dbReference>